<keyword evidence="3" id="KW-1185">Reference proteome</keyword>
<protein>
    <submittedName>
        <fullName evidence="2">Uncharacterized protein</fullName>
    </submittedName>
</protein>
<reference evidence="2" key="1">
    <citation type="submission" date="2021-03" db="EMBL/GenBank/DDBJ databases">
        <title>Evolutionary innovations through gain and loss of genes in the ectomycorrhizal Boletales.</title>
        <authorList>
            <person name="Wu G."/>
            <person name="Miyauchi S."/>
            <person name="Morin E."/>
            <person name="Yang Z.-L."/>
            <person name="Xu J."/>
            <person name="Martin F.M."/>
        </authorList>
    </citation>
    <scope>NUCLEOTIDE SEQUENCE</scope>
    <source>
        <strain evidence="2">BR01</strain>
    </source>
</reference>
<organism evidence="2 3">
    <name type="scientific">Boletus reticuloceps</name>
    <dbReference type="NCBI Taxonomy" id="495285"/>
    <lineage>
        <taxon>Eukaryota</taxon>
        <taxon>Fungi</taxon>
        <taxon>Dikarya</taxon>
        <taxon>Basidiomycota</taxon>
        <taxon>Agaricomycotina</taxon>
        <taxon>Agaricomycetes</taxon>
        <taxon>Agaricomycetidae</taxon>
        <taxon>Boletales</taxon>
        <taxon>Boletineae</taxon>
        <taxon>Boletaceae</taxon>
        <taxon>Boletoideae</taxon>
        <taxon>Boletus</taxon>
    </lineage>
</organism>
<evidence type="ECO:0000313" key="2">
    <source>
        <dbReference type="EMBL" id="KAG6371537.1"/>
    </source>
</evidence>
<dbReference type="PANTHER" id="PTHR40375:SF2">
    <property type="entry name" value="SPORULATION-SPECIFIC PROTEIN 22"/>
    <property type="match status" value="1"/>
</dbReference>
<dbReference type="PANTHER" id="PTHR40375">
    <property type="entry name" value="SPORULATION-SPECIFIC PROTEIN 22"/>
    <property type="match status" value="1"/>
</dbReference>
<evidence type="ECO:0000256" key="1">
    <source>
        <dbReference type="ARBA" id="ARBA00023254"/>
    </source>
</evidence>
<dbReference type="Proteomes" id="UP000683000">
    <property type="component" value="Unassembled WGS sequence"/>
</dbReference>
<name>A0A8I2YGQ4_9AGAM</name>
<sequence>METFGGAHVESLIKIKPKLSDIQSDDARVVKDLYHITSLAQSFSEQWLKSNKKSHLADALDQEGVNLWNASGLFRQGSDGNCRPIIAALRLAGFRLMEAGLEAKPTVEGLLHILQIACKTGITLSEVGNNESAACILASAAKYEEALRNMDDPEGQHLHARAQVTIVYFSSRMEVAWRQNNEGLATFMADKITENDRQLALLSMRDREVLVAKLLDIGKSILRACAQSGKPLAEGERAHDALRWLKKAFQVIEPLECSATPELLELKVRLPIRID</sequence>
<dbReference type="GO" id="GO:0051321">
    <property type="term" value="P:meiotic cell cycle"/>
    <property type="evidence" value="ECO:0007669"/>
    <property type="project" value="UniProtKB-KW"/>
</dbReference>
<dbReference type="InterPro" id="IPR039057">
    <property type="entry name" value="Spo22/ZIP4"/>
</dbReference>
<dbReference type="EMBL" id="JAGFBS010000033">
    <property type="protein sequence ID" value="KAG6371537.1"/>
    <property type="molecule type" value="Genomic_DNA"/>
</dbReference>
<comment type="caution">
    <text evidence="2">The sequence shown here is derived from an EMBL/GenBank/DDBJ whole genome shotgun (WGS) entry which is preliminary data.</text>
</comment>
<accession>A0A8I2YGQ4</accession>
<dbReference type="GO" id="GO:0090173">
    <property type="term" value="P:regulation of synaptonemal complex assembly"/>
    <property type="evidence" value="ECO:0007669"/>
    <property type="project" value="InterPro"/>
</dbReference>
<evidence type="ECO:0000313" key="3">
    <source>
        <dbReference type="Proteomes" id="UP000683000"/>
    </source>
</evidence>
<gene>
    <name evidence="2" type="ORF">JVT61DRAFT_9243</name>
</gene>
<dbReference type="OrthoDB" id="65716at2759"/>
<keyword evidence="1" id="KW-0469">Meiosis</keyword>
<dbReference type="Pfam" id="PF08631">
    <property type="entry name" value="SPO22"/>
    <property type="match status" value="1"/>
</dbReference>
<dbReference type="InterPro" id="IPR013940">
    <property type="entry name" value="Spo22/ZIP4/TEX11"/>
</dbReference>
<dbReference type="AlphaFoldDB" id="A0A8I2YGQ4"/>
<proteinExistence type="predicted"/>